<feature type="compositionally biased region" description="Basic and acidic residues" evidence="1">
    <location>
        <begin position="19"/>
        <end position="29"/>
    </location>
</feature>
<evidence type="ECO:0000313" key="2">
    <source>
        <dbReference type="EMBL" id="UQC78318.1"/>
    </source>
</evidence>
<reference evidence="2" key="1">
    <citation type="journal article" date="2021" name="Mol. Plant Microbe Interact.">
        <title>Complete Genome Sequence of the Plant-Pathogenic Fungus Colletotrichum lupini.</title>
        <authorList>
            <person name="Baroncelli R."/>
            <person name="Pensec F."/>
            <person name="Da Lio D."/>
            <person name="Boufleur T."/>
            <person name="Vicente I."/>
            <person name="Sarrocco S."/>
            <person name="Picot A."/>
            <person name="Baraldi E."/>
            <person name="Sukno S."/>
            <person name="Thon M."/>
            <person name="Le Floch G."/>
        </authorList>
    </citation>
    <scope>NUCLEOTIDE SEQUENCE</scope>
    <source>
        <strain evidence="2">IMI 504893</strain>
    </source>
</reference>
<dbReference type="RefSeq" id="XP_049139955.1">
    <property type="nucleotide sequence ID" value="XM_049282812.1"/>
</dbReference>
<dbReference type="KEGG" id="clup:CLUP02_03795"/>
<proteinExistence type="predicted"/>
<feature type="region of interest" description="Disordered" evidence="1">
    <location>
        <begin position="1"/>
        <end position="29"/>
    </location>
</feature>
<evidence type="ECO:0000256" key="1">
    <source>
        <dbReference type="SAM" id="MobiDB-lite"/>
    </source>
</evidence>
<keyword evidence="3" id="KW-1185">Reference proteome</keyword>
<dbReference type="Proteomes" id="UP000830671">
    <property type="component" value="Chromosome 2"/>
</dbReference>
<dbReference type="AlphaFoldDB" id="A0A9Q8SJJ7"/>
<dbReference type="EMBL" id="CP019474">
    <property type="protein sequence ID" value="UQC78318.1"/>
    <property type="molecule type" value="Genomic_DNA"/>
</dbReference>
<dbReference type="GeneID" id="73337822"/>
<evidence type="ECO:0000313" key="3">
    <source>
        <dbReference type="Proteomes" id="UP000830671"/>
    </source>
</evidence>
<organism evidence="2 3">
    <name type="scientific">Colletotrichum lupini</name>
    <dbReference type="NCBI Taxonomy" id="145971"/>
    <lineage>
        <taxon>Eukaryota</taxon>
        <taxon>Fungi</taxon>
        <taxon>Dikarya</taxon>
        <taxon>Ascomycota</taxon>
        <taxon>Pezizomycotina</taxon>
        <taxon>Sordariomycetes</taxon>
        <taxon>Hypocreomycetidae</taxon>
        <taxon>Glomerellales</taxon>
        <taxon>Glomerellaceae</taxon>
        <taxon>Colletotrichum</taxon>
        <taxon>Colletotrichum acutatum species complex</taxon>
    </lineage>
</organism>
<protein>
    <submittedName>
        <fullName evidence="2">Uncharacterized protein</fullName>
    </submittedName>
</protein>
<sequence>MRDQTLTTEKSNSSESDEKEAFAQDRAGKLGTRDKVLRCDPGTVGKASSSSNFDSVLSARGKVQGPSPAPCKISSSAAVFSAGLSGYGDVAVFSLVEYSERHCLRPVKVPSRESTLCSDARLLFAVFIVSLADSRGLAEAGKELLKKRDQAATSWTNPTHLGGCIINVMKSSLPAVANKRILPYSRAPYLPIHVAYAKVGSLGKSNGPAVLGVKKKGTLVNKGLPLFEVSAGVRDVGHSAARCREPGLDLSTQATTLAIFHDVLNNWTATQLWLKTMSS</sequence>
<gene>
    <name evidence="2" type="ORF">CLUP02_03795</name>
</gene>
<name>A0A9Q8SJJ7_9PEZI</name>
<accession>A0A9Q8SJJ7</accession>